<dbReference type="InterPro" id="IPR006059">
    <property type="entry name" value="SBP"/>
</dbReference>
<feature type="region of interest" description="Disordered" evidence="2">
    <location>
        <begin position="348"/>
        <end position="368"/>
    </location>
</feature>
<name>A0A7K3M8G3_9ACTN</name>
<evidence type="ECO:0000256" key="2">
    <source>
        <dbReference type="SAM" id="MobiDB-lite"/>
    </source>
</evidence>
<sequence>MNHTHSVRRRAFDGWRGKVVVAVGAAALLAACAPSSTPQASQDEPPAEDPVVPVGDEDFDLDDLIAAAQEEGELTVYDGTGKIEQMAAEFQEKYGITTAGIKVDSAEMAEKMTREAQAGNVTADVAALSDVPAVSEQLVPQGIVENWVPPDLAGLIPETMHDPLIVITDPSLYAYNTEKHDTCPVSNVWALTDEELLGDGGFVMQDPLGKPDYADWWNQLSVHGDDLMRQAYEDLYGEPLETSEQSATHEWIKRLAESGPLLTKSSEEASEAVGAQGQSNPPMGLMSSAKFRNNDDKGYVLGVCDEIEPWVGFAKPKAIVMASGTSNPNAAKLFIHYAMTAEGIKPQVDDGKLSANSEVPPSDEDPSNAAELTDRIFFFDNATAAEDWANRQNMHDFWRVNRR</sequence>
<gene>
    <name evidence="3" type="ORF">F7O44_16690</name>
</gene>
<accession>A0A7K3M8G3</accession>
<keyword evidence="4" id="KW-1185">Reference proteome</keyword>
<dbReference type="Gene3D" id="3.40.190.10">
    <property type="entry name" value="Periplasmic binding protein-like II"/>
    <property type="match status" value="2"/>
</dbReference>
<comment type="caution">
    <text evidence="3">The sequence shown here is derived from an EMBL/GenBank/DDBJ whole genome shotgun (WGS) entry which is preliminary data.</text>
</comment>
<evidence type="ECO:0000256" key="1">
    <source>
        <dbReference type="ARBA" id="ARBA00022729"/>
    </source>
</evidence>
<reference evidence="3 4" key="1">
    <citation type="submission" date="2019-11" db="EMBL/GenBank/DDBJ databases">
        <authorList>
            <person name="Li X.-J."/>
            <person name="Feng X.-M."/>
        </authorList>
    </citation>
    <scope>NUCLEOTIDE SEQUENCE [LARGE SCALE GENOMIC DNA]</scope>
    <source>
        <strain evidence="3 4">XMNu-373</strain>
    </source>
</reference>
<evidence type="ECO:0000313" key="3">
    <source>
        <dbReference type="EMBL" id="NDL58708.1"/>
    </source>
</evidence>
<dbReference type="Proteomes" id="UP000460435">
    <property type="component" value="Unassembled WGS sequence"/>
</dbReference>
<dbReference type="PANTHER" id="PTHR30006:SF2">
    <property type="entry name" value="ABC TRANSPORTER SUBSTRATE-BINDING PROTEIN"/>
    <property type="match status" value="1"/>
</dbReference>
<evidence type="ECO:0000313" key="4">
    <source>
        <dbReference type="Proteomes" id="UP000460435"/>
    </source>
</evidence>
<dbReference type="AlphaFoldDB" id="A0A7K3M8G3"/>
<protein>
    <submittedName>
        <fullName evidence="3">Extracellular solute-binding protein</fullName>
    </submittedName>
</protein>
<dbReference type="SUPFAM" id="SSF53850">
    <property type="entry name" value="Periplasmic binding protein-like II"/>
    <property type="match status" value="1"/>
</dbReference>
<dbReference type="PANTHER" id="PTHR30006">
    <property type="entry name" value="THIAMINE-BINDING PERIPLASMIC PROTEIN-RELATED"/>
    <property type="match status" value="1"/>
</dbReference>
<dbReference type="RefSeq" id="WP_162451395.1">
    <property type="nucleotide sequence ID" value="NZ_WLZY01000005.1"/>
</dbReference>
<feature type="region of interest" description="Disordered" evidence="2">
    <location>
        <begin position="263"/>
        <end position="289"/>
    </location>
</feature>
<dbReference type="Pfam" id="PF13416">
    <property type="entry name" value="SBP_bac_8"/>
    <property type="match status" value="1"/>
</dbReference>
<organism evidence="3 4">
    <name type="scientific">Phytoactinopolyspora mesophila</name>
    <dbReference type="NCBI Taxonomy" id="2650750"/>
    <lineage>
        <taxon>Bacteria</taxon>
        <taxon>Bacillati</taxon>
        <taxon>Actinomycetota</taxon>
        <taxon>Actinomycetes</taxon>
        <taxon>Jiangellales</taxon>
        <taxon>Jiangellaceae</taxon>
        <taxon>Phytoactinopolyspora</taxon>
    </lineage>
</organism>
<proteinExistence type="predicted"/>
<dbReference type="EMBL" id="WLZY01000005">
    <property type="protein sequence ID" value="NDL58708.1"/>
    <property type="molecule type" value="Genomic_DNA"/>
</dbReference>
<keyword evidence="1" id="KW-0732">Signal</keyword>